<dbReference type="GO" id="GO:0000785">
    <property type="term" value="C:chromatin"/>
    <property type="evidence" value="ECO:0007669"/>
    <property type="project" value="TreeGrafter"/>
</dbReference>
<dbReference type="GO" id="GO:0003677">
    <property type="term" value="F:DNA binding"/>
    <property type="evidence" value="ECO:0007669"/>
    <property type="project" value="TreeGrafter"/>
</dbReference>
<dbReference type="GO" id="GO:0016887">
    <property type="term" value="F:ATP hydrolysis activity"/>
    <property type="evidence" value="ECO:0007669"/>
    <property type="project" value="TreeGrafter"/>
</dbReference>
<dbReference type="KEGG" id="cdep:91090031"/>
<dbReference type="SMART" id="SM00490">
    <property type="entry name" value="HELICc"/>
    <property type="match status" value="1"/>
</dbReference>
<dbReference type="CDD" id="cd18793">
    <property type="entry name" value="SF2_C_SNF"/>
    <property type="match status" value="1"/>
</dbReference>
<dbReference type="GeneID" id="91090031"/>
<feature type="domain" description="Helicase C-terminal" evidence="5">
    <location>
        <begin position="48"/>
        <end position="203"/>
    </location>
</feature>
<gene>
    <name evidence="6" type="ORF">L203_105822</name>
</gene>
<dbReference type="AlphaFoldDB" id="A0AAJ8JYB1"/>
<evidence type="ECO:0000259" key="5">
    <source>
        <dbReference type="PROSITE" id="PS51194"/>
    </source>
</evidence>
<feature type="compositionally biased region" description="Basic residues" evidence="4">
    <location>
        <begin position="362"/>
        <end position="374"/>
    </location>
</feature>
<dbReference type="PROSITE" id="PS51194">
    <property type="entry name" value="HELICASE_CTER"/>
    <property type="match status" value="1"/>
</dbReference>
<dbReference type="GO" id="GO:0003682">
    <property type="term" value="F:chromatin binding"/>
    <property type="evidence" value="ECO:0007669"/>
    <property type="project" value="TreeGrafter"/>
</dbReference>
<keyword evidence="1" id="KW-0378">Hydrolase</keyword>
<dbReference type="SUPFAM" id="SSF52540">
    <property type="entry name" value="P-loop containing nucleoside triphosphate hydrolases"/>
    <property type="match status" value="1"/>
</dbReference>
<dbReference type="EMBL" id="CP143790">
    <property type="protein sequence ID" value="WVN90582.1"/>
    <property type="molecule type" value="Genomic_DNA"/>
</dbReference>
<feature type="coiled-coil region" evidence="3">
    <location>
        <begin position="948"/>
        <end position="975"/>
    </location>
</feature>
<evidence type="ECO:0000256" key="4">
    <source>
        <dbReference type="SAM" id="MobiDB-lite"/>
    </source>
</evidence>
<dbReference type="GO" id="GO:0042393">
    <property type="term" value="F:histone binding"/>
    <property type="evidence" value="ECO:0007669"/>
    <property type="project" value="TreeGrafter"/>
</dbReference>
<dbReference type="InterPro" id="IPR027417">
    <property type="entry name" value="P-loop_NTPase"/>
</dbReference>
<dbReference type="GO" id="GO:0005634">
    <property type="term" value="C:nucleus"/>
    <property type="evidence" value="ECO:0007669"/>
    <property type="project" value="TreeGrafter"/>
</dbReference>
<evidence type="ECO:0000313" key="6">
    <source>
        <dbReference type="EMBL" id="WVN90582.1"/>
    </source>
</evidence>
<dbReference type="PANTHER" id="PTHR45623:SF17">
    <property type="entry name" value="CHROMODOMAIN-HELICASE-DNA-BINDING PROTEIN 3-RELATED"/>
    <property type="match status" value="1"/>
</dbReference>
<reference evidence="6" key="3">
    <citation type="submission" date="2024-01" db="EMBL/GenBank/DDBJ databases">
        <authorList>
            <person name="Coelho M.A."/>
            <person name="David-Palma M."/>
            <person name="Shea T."/>
            <person name="Sun S."/>
            <person name="Cuomo C.A."/>
            <person name="Heitman J."/>
        </authorList>
    </citation>
    <scope>NUCLEOTIDE SEQUENCE</scope>
    <source>
        <strain evidence="6">CBS 7841</strain>
    </source>
</reference>
<dbReference type="Gene3D" id="3.40.50.300">
    <property type="entry name" value="P-loop containing nucleotide triphosphate hydrolases"/>
    <property type="match status" value="1"/>
</dbReference>
<dbReference type="Proteomes" id="UP000094043">
    <property type="component" value="Chromosome 7"/>
</dbReference>
<feature type="region of interest" description="Disordered" evidence="4">
    <location>
        <begin position="701"/>
        <end position="733"/>
    </location>
</feature>
<evidence type="ECO:0000256" key="3">
    <source>
        <dbReference type="SAM" id="Coils"/>
    </source>
</evidence>
<dbReference type="Pfam" id="PF00271">
    <property type="entry name" value="Helicase_C"/>
    <property type="match status" value="1"/>
</dbReference>
<feature type="region of interest" description="Disordered" evidence="4">
    <location>
        <begin position="329"/>
        <end position="413"/>
    </location>
</feature>
<dbReference type="PANTHER" id="PTHR45623">
    <property type="entry name" value="CHROMODOMAIN-HELICASE-DNA-BINDING PROTEIN 3-RELATED-RELATED"/>
    <property type="match status" value="1"/>
</dbReference>
<dbReference type="RefSeq" id="XP_066071282.1">
    <property type="nucleotide sequence ID" value="XM_066215185.1"/>
</dbReference>
<evidence type="ECO:0000256" key="1">
    <source>
        <dbReference type="ARBA" id="ARBA00022801"/>
    </source>
</evidence>
<dbReference type="InterPro" id="IPR049730">
    <property type="entry name" value="SNF2/RAD54-like_C"/>
</dbReference>
<evidence type="ECO:0000256" key="2">
    <source>
        <dbReference type="ARBA" id="ARBA00023242"/>
    </source>
</evidence>
<evidence type="ECO:0000313" key="7">
    <source>
        <dbReference type="Proteomes" id="UP000094043"/>
    </source>
</evidence>
<name>A0AAJ8JYB1_9TREE</name>
<keyword evidence="7" id="KW-1185">Reference proteome</keyword>
<reference evidence="6" key="2">
    <citation type="journal article" date="2022" name="Elife">
        <title>Obligate sexual reproduction of a homothallic fungus closely related to the Cryptococcus pathogenic species complex.</title>
        <authorList>
            <person name="Passer A.R."/>
            <person name="Clancey S.A."/>
            <person name="Shea T."/>
            <person name="David-Palma M."/>
            <person name="Averette A.F."/>
            <person name="Boekhout T."/>
            <person name="Porcel B.M."/>
            <person name="Nowrousian M."/>
            <person name="Cuomo C.A."/>
            <person name="Sun S."/>
            <person name="Heitman J."/>
            <person name="Coelho M.A."/>
        </authorList>
    </citation>
    <scope>NUCLEOTIDE SEQUENCE</scope>
    <source>
        <strain evidence="6">CBS 7841</strain>
    </source>
</reference>
<accession>A0AAJ8JYB1</accession>
<proteinExistence type="predicted"/>
<keyword evidence="2" id="KW-0539">Nucleus</keyword>
<dbReference type="GO" id="GO:0140658">
    <property type="term" value="F:ATP-dependent chromatin remodeler activity"/>
    <property type="evidence" value="ECO:0007669"/>
    <property type="project" value="TreeGrafter"/>
</dbReference>
<sequence>MATRVRSVRNILMELRKVCQHPYLQANELEPFNLPEEEQHKQLVNASGKLQFLKLLLPELIARGHRILLFSQFKIALDRIQDFLYGENIKHLRLDGDTQQAQRQKSMDIFNAEGSTYHVFLLTTRAGGVGINLATADTIILHDPDFNPHQDLQAIARAHRYGQKKNVLVFKLMVKGSVEETIISKGKKKMVLDHLVVQQMGKESSEDHDFEDLFIKGVEGIYSGQGGINVPDINYNSRNVAELIDKVEKDAEEEEGKMKERKEAIARGELEFHENKQAAQFGFAKIWEADQNQLQTSQIEEEKDEEEDVDWDQLMASIQAEREARQLRDLQEGRARRKANHTQINYRLDDDDPIPGVNITPKKGKSKLSKNKSKNKVDKASSDTEYVNEVLSGEDDDKDDAGLPEVPDEGLSDLLPTIMNQKNVPFIPKSSNINDSAMSQAKTDRNNFSHGGLLLFTGQKREGEPWGSSNKKVLKTDVIMSETSQSDFSLNSNNQIYQQHSPVTEFNLNSSSQYHKPPSHIIAAQNILQWLYLVTRRLNSALLLAVWANIGILEAPIDERINAYISLSKTIDAKLVQFGEQPFFTLKEQMELVAMFIRSGWPVVLENHNRRLVMLQEKPYESADIDGQRASMFDQSSLYQKTGVVDSSIASASDSRAALTEQFSKTTTSARSSAQTPITTPQLVSAQKAFFSLPQSTRESINGLSSTSSPFPASLHSTSNRQISSQAESASAFNHPHSGSTLVNMAGSSLSTSTNHQAEGEPIIADKPAKPMHCDFCLSTGHVFESCPNVLTKKTLETYAWSVIRSDISDARKQESLRFLQRMRDLLVRSNKLEASYVLPSLPQNQMAQAGNTALGNDATVPMPAGVAEDCSKEEGVIMASQMAQSIERKSEIASDRPKDTITKGFVPSIFKGDSVEKRSFRAEEAMPVNSNTCPFCDTRCGLSVRECVQIKANRKALKNKIRILDERIKDLKQNGSQEDGRKKLELGILKKMQLPLFECYKSWPRT</sequence>
<reference evidence="6" key="1">
    <citation type="submission" date="2016-06" db="EMBL/GenBank/DDBJ databases">
        <authorList>
            <person name="Cuomo C."/>
            <person name="Litvintseva A."/>
            <person name="Heitman J."/>
            <person name="Chen Y."/>
            <person name="Sun S."/>
            <person name="Springer D."/>
            <person name="Dromer F."/>
            <person name="Young S."/>
            <person name="Zeng Q."/>
            <person name="Chapman S."/>
            <person name="Gujja S."/>
            <person name="Saif S."/>
            <person name="Birren B."/>
        </authorList>
    </citation>
    <scope>NUCLEOTIDE SEQUENCE</scope>
    <source>
        <strain evidence="6">CBS 7841</strain>
    </source>
</reference>
<keyword evidence="3" id="KW-0175">Coiled coil</keyword>
<protein>
    <recommendedName>
        <fullName evidence="5">Helicase C-terminal domain-containing protein</fullName>
    </recommendedName>
</protein>
<organism evidence="6 7">
    <name type="scientific">Cryptococcus depauperatus CBS 7841</name>
    <dbReference type="NCBI Taxonomy" id="1295531"/>
    <lineage>
        <taxon>Eukaryota</taxon>
        <taxon>Fungi</taxon>
        <taxon>Dikarya</taxon>
        <taxon>Basidiomycota</taxon>
        <taxon>Agaricomycotina</taxon>
        <taxon>Tremellomycetes</taxon>
        <taxon>Tremellales</taxon>
        <taxon>Cryptococcaceae</taxon>
        <taxon>Cryptococcus</taxon>
    </lineage>
</organism>
<dbReference type="InterPro" id="IPR001650">
    <property type="entry name" value="Helicase_C-like"/>
</dbReference>